<evidence type="ECO:0000313" key="1">
    <source>
        <dbReference type="EMBL" id="MDY8110034.1"/>
    </source>
</evidence>
<name>A0ABU5I5F4_9HYPH</name>
<dbReference type="Proteomes" id="UP001294412">
    <property type="component" value="Unassembled WGS sequence"/>
</dbReference>
<dbReference type="EMBL" id="JAXLPB010000004">
    <property type="protein sequence ID" value="MDY8110034.1"/>
    <property type="molecule type" value="Genomic_DNA"/>
</dbReference>
<accession>A0ABU5I5F4</accession>
<comment type="caution">
    <text evidence="1">The sequence shown here is derived from an EMBL/GenBank/DDBJ whole genome shotgun (WGS) entry which is preliminary data.</text>
</comment>
<evidence type="ECO:0008006" key="3">
    <source>
        <dbReference type="Google" id="ProtNLM"/>
    </source>
</evidence>
<dbReference type="RefSeq" id="WP_322187564.1">
    <property type="nucleotide sequence ID" value="NZ_JAXLPB010000004.1"/>
</dbReference>
<proteinExistence type="predicted"/>
<sequence>MNDKIRSIVTHALTALLAAAVTFFVQDFSDFRNDKRAEQRAIVATQNSVAEELQKILVDMKEVANGERSSNPEDVEKLRLVLLKDRASAQQLASIVPASSSELDPFEKASVNLLKEAERLKGPLDAPRMTEALSEYLYRRGELIAAAENSRNSYLQF</sequence>
<reference evidence="1 2" key="1">
    <citation type="submission" date="2023-12" db="EMBL/GenBank/DDBJ databases">
        <title>Description of Novel Strain Fulvimarina sp. 2208YS6-2-32 isolated from Uroteuthis (Photololigo) edulis.</title>
        <authorList>
            <person name="Park J.-S."/>
        </authorList>
    </citation>
    <scope>NUCLEOTIDE SEQUENCE [LARGE SCALE GENOMIC DNA]</scope>
    <source>
        <strain evidence="1 2">2208YS6-2-32</strain>
    </source>
</reference>
<protein>
    <recommendedName>
        <fullName evidence="3">LysB family phage lysis regulatory protein</fullName>
    </recommendedName>
</protein>
<keyword evidence="2" id="KW-1185">Reference proteome</keyword>
<gene>
    <name evidence="1" type="ORF">U0C82_12880</name>
</gene>
<organism evidence="1 2">
    <name type="scientific">Fulvimarina uroteuthidis</name>
    <dbReference type="NCBI Taxonomy" id="3098149"/>
    <lineage>
        <taxon>Bacteria</taxon>
        <taxon>Pseudomonadati</taxon>
        <taxon>Pseudomonadota</taxon>
        <taxon>Alphaproteobacteria</taxon>
        <taxon>Hyphomicrobiales</taxon>
        <taxon>Aurantimonadaceae</taxon>
        <taxon>Fulvimarina</taxon>
    </lineage>
</organism>
<evidence type="ECO:0000313" key="2">
    <source>
        <dbReference type="Proteomes" id="UP001294412"/>
    </source>
</evidence>